<feature type="compositionally biased region" description="Gly residues" evidence="1">
    <location>
        <begin position="116"/>
        <end position="126"/>
    </location>
</feature>
<feature type="region of interest" description="Disordered" evidence="1">
    <location>
        <begin position="317"/>
        <end position="365"/>
    </location>
</feature>
<dbReference type="InterPro" id="IPR014747">
    <property type="entry name" value="Bac_photo_RC_H_C"/>
</dbReference>
<name>A0ABS0NS02_9ACTN</name>
<feature type="domain" description="DUF2382" evidence="3">
    <location>
        <begin position="202"/>
        <end position="313"/>
    </location>
</feature>
<comment type="caution">
    <text evidence="4">The sequence shown here is derived from an EMBL/GenBank/DDBJ whole genome shotgun (WGS) entry which is preliminary data.</text>
</comment>
<dbReference type="Pfam" id="PF09557">
    <property type="entry name" value="DUF2382"/>
    <property type="match status" value="1"/>
</dbReference>
<feature type="domain" description="PRC-barrel" evidence="2">
    <location>
        <begin position="13"/>
        <end position="74"/>
    </location>
</feature>
<dbReference type="Proteomes" id="UP000807371">
    <property type="component" value="Unassembled WGS sequence"/>
</dbReference>
<sequence length="365" mass="39967">MITKEQIPAVLDHPVYDTEGTKIGDAKHVFLDDVTGKPDWVTVRTGLFGMSESFVPVQDARLVQDHLEVPFSKSKVKDAPHVDVDSGGHLSVDEERKLYRHYGMEWGETGRRAGQGTAGTGTGTAGAAGDRSRMGEPYPGAAMGTRGTEGTGKGVDTGTRPAMTADEAAAAAETDVTGTRVGRPTEGRQRGREDLEAERAVTRYEEELHVGVEQTEAGRARLHRYVDTEHVERTVPLRHEELLIEREPITEANRGTVTGGHKIGETEEEVVLHRERAVLRTEVVPKERVRLRVEERTTEEVVGGDVRRERIEIETDEGRLDTRGTSGDVGRRRGRGTAGEYGPDYGKRGPGEPGMDDYGRGGPTR</sequence>
<dbReference type="InterPro" id="IPR011033">
    <property type="entry name" value="PRC_barrel-like_sf"/>
</dbReference>
<feature type="region of interest" description="Disordered" evidence="1">
    <location>
        <begin position="109"/>
        <end position="195"/>
    </location>
</feature>
<evidence type="ECO:0000313" key="5">
    <source>
        <dbReference type="Proteomes" id="UP000807371"/>
    </source>
</evidence>
<evidence type="ECO:0000259" key="3">
    <source>
        <dbReference type="Pfam" id="PF09557"/>
    </source>
</evidence>
<dbReference type="Pfam" id="PF05239">
    <property type="entry name" value="PRC"/>
    <property type="match status" value="1"/>
</dbReference>
<protein>
    <submittedName>
        <fullName evidence="4">YsnF/AvaK domain-containing protein</fullName>
    </submittedName>
</protein>
<evidence type="ECO:0000256" key="1">
    <source>
        <dbReference type="SAM" id="MobiDB-lite"/>
    </source>
</evidence>
<dbReference type="Gene3D" id="3.90.50.10">
    <property type="entry name" value="Photosynthetic Reaction Center, subunit H, domain 2"/>
    <property type="match status" value="1"/>
</dbReference>
<dbReference type="RefSeq" id="WP_197991210.1">
    <property type="nucleotide sequence ID" value="NZ_JACYXC010000001.1"/>
</dbReference>
<gene>
    <name evidence="4" type="ORF">IHE55_25735</name>
</gene>
<dbReference type="SUPFAM" id="SSF50346">
    <property type="entry name" value="PRC-barrel domain"/>
    <property type="match status" value="1"/>
</dbReference>
<evidence type="ECO:0000259" key="2">
    <source>
        <dbReference type="Pfam" id="PF05239"/>
    </source>
</evidence>
<accession>A0ABS0NS02</accession>
<evidence type="ECO:0000313" key="4">
    <source>
        <dbReference type="EMBL" id="MBH5337994.1"/>
    </source>
</evidence>
<dbReference type="InterPro" id="IPR052967">
    <property type="entry name" value="Stress_Response_Assoc"/>
</dbReference>
<feature type="compositionally biased region" description="Low complexity" evidence="1">
    <location>
        <begin position="164"/>
        <end position="175"/>
    </location>
</feature>
<proteinExistence type="predicted"/>
<dbReference type="PANTHER" id="PTHR38463:SF1">
    <property type="entry name" value="STRESS RESPONSE PROTEIN YSNF"/>
    <property type="match status" value="1"/>
</dbReference>
<dbReference type="InterPro" id="IPR027275">
    <property type="entry name" value="PRC-brl_dom"/>
</dbReference>
<dbReference type="PANTHER" id="PTHR38463">
    <property type="entry name" value="STRESS RESPONSE PROTEIN YSNF"/>
    <property type="match status" value="1"/>
</dbReference>
<keyword evidence="5" id="KW-1185">Reference proteome</keyword>
<reference evidence="4 5" key="1">
    <citation type="submission" date="2020-09" db="EMBL/GenBank/DDBJ databases">
        <title>Biosynthesis of the nuclear factor of activated T cells inhibitor NFAT-133 and its congeners in Streptomyces pactum.</title>
        <authorList>
            <person name="Zhou W."/>
            <person name="Posri P."/>
            <person name="Abugrain M.E."/>
            <person name="Weisberg A.J."/>
            <person name="Chang J.H."/>
            <person name="Mahmud T."/>
        </authorList>
    </citation>
    <scope>NUCLEOTIDE SEQUENCE [LARGE SCALE GENOMIC DNA]</scope>
    <source>
        <strain evidence="4 5">ATCC 27456</strain>
    </source>
</reference>
<dbReference type="InterPro" id="IPR019060">
    <property type="entry name" value="DUF2382"/>
</dbReference>
<dbReference type="EMBL" id="JACYXC010000001">
    <property type="protein sequence ID" value="MBH5337994.1"/>
    <property type="molecule type" value="Genomic_DNA"/>
</dbReference>
<organism evidence="4 5">
    <name type="scientific">Streptomyces pactum</name>
    <dbReference type="NCBI Taxonomy" id="68249"/>
    <lineage>
        <taxon>Bacteria</taxon>
        <taxon>Bacillati</taxon>
        <taxon>Actinomycetota</taxon>
        <taxon>Actinomycetes</taxon>
        <taxon>Kitasatosporales</taxon>
        <taxon>Streptomycetaceae</taxon>
        <taxon>Streptomyces</taxon>
    </lineage>
</organism>
<feature type="compositionally biased region" description="Basic and acidic residues" evidence="1">
    <location>
        <begin position="183"/>
        <end position="195"/>
    </location>
</feature>